<keyword evidence="2" id="KW-1185">Reference proteome</keyword>
<dbReference type="InterPro" id="IPR002105">
    <property type="entry name" value="Dockerin_1_rpt"/>
</dbReference>
<dbReference type="Gene3D" id="1.10.1330.10">
    <property type="entry name" value="Dockerin domain"/>
    <property type="match status" value="1"/>
</dbReference>
<name>A0A553ULS1_9DEIO</name>
<dbReference type="Proteomes" id="UP000316092">
    <property type="component" value="Unassembled WGS sequence"/>
</dbReference>
<dbReference type="Pfam" id="PF00404">
    <property type="entry name" value="Dockerin_1"/>
    <property type="match status" value="1"/>
</dbReference>
<proteinExistence type="predicted"/>
<sequence length="174" mass="17880">MATIGLSAAQAAPSFASVALRPEGAALRQEVLSALSALSTPDFPITLDDSAQGGGAVLVLGGSVPFNPDLSSRTLTVNNVRRTELNPKGPLPLSGAVRAEISSLLGLSEFSPQAARRKLSGADINGDGKVDLTDLALLMGNYGKTGGGLSGDLNRDGRVDESDLNLFTEEYSIP</sequence>
<dbReference type="SUPFAM" id="SSF63446">
    <property type="entry name" value="Type I dockerin domain"/>
    <property type="match status" value="1"/>
</dbReference>
<comment type="caution">
    <text evidence="1">The sequence shown here is derived from an EMBL/GenBank/DDBJ whole genome shotgun (WGS) entry which is preliminary data.</text>
</comment>
<gene>
    <name evidence="1" type="ORF">FNU79_15495</name>
</gene>
<dbReference type="GO" id="GO:0004553">
    <property type="term" value="F:hydrolase activity, hydrolyzing O-glycosyl compounds"/>
    <property type="evidence" value="ECO:0007669"/>
    <property type="project" value="InterPro"/>
</dbReference>
<reference evidence="1 2" key="1">
    <citation type="submission" date="2019-07" db="EMBL/GenBank/DDBJ databases">
        <title>Deinococcus detaillus sp. nov., isolated from humus soil in Antarctica.</title>
        <authorList>
            <person name="Zhang K."/>
        </authorList>
    </citation>
    <scope>NUCLEOTIDE SEQUENCE [LARGE SCALE GENOMIC DNA]</scope>
    <source>
        <strain evidence="1 2">H1</strain>
    </source>
</reference>
<dbReference type="PROSITE" id="PS00018">
    <property type="entry name" value="EF_HAND_1"/>
    <property type="match status" value="2"/>
</dbReference>
<evidence type="ECO:0000313" key="1">
    <source>
        <dbReference type="EMBL" id="TSA81138.1"/>
    </source>
</evidence>
<organism evidence="1 2">
    <name type="scientific">Deinococcus detaillensis</name>
    <dbReference type="NCBI Taxonomy" id="2592048"/>
    <lineage>
        <taxon>Bacteria</taxon>
        <taxon>Thermotogati</taxon>
        <taxon>Deinococcota</taxon>
        <taxon>Deinococci</taxon>
        <taxon>Deinococcales</taxon>
        <taxon>Deinococcaceae</taxon>
        <taxon>Deinococcus</taxon>
    </lineage>
</organism>
<dbReference type="RefSeq" id="WP_143721711.1">
    <property type="nucleotide sequence ID" value="NZ_VKDB01000024.1"/>
</dbReference>
<evidence type="ECO:0000313" key="2">
    <source>
        <dbReference type="Proteomes" id="UP000316092"/>
    </source>
</evidence>
<dbReference type="GO" id="GO:0000272">
    <property type="term" value="P:polysaccharide catabolic process"/>
    <property type="evidence" value="ECO:0007669"/>
    <property type="project" value="InterPro"/>
</dbReference>
<dbReference type="InterPro" id="IPR018247">
    <property type="entry name" value="EF_Hand_1_Ca_BS"/>
</dbReference>
<evidence type="ECO:0008006" key="3">
    <source>
        <dbReference type="Google" id="ProtNLM"/>
    </source>
</evidence>
<dbReference type="AlphaFoldDB" id="A0A553ULS1"/>
<dbReference type="OrthoDB" id="72575at2"/>
<dbReference type="InterPro" id="IPR036439">
    <property type="entry name" value="Dockerin_dom_sf"/>
</dbReference>
<protein>
    <recommendedName>
        <fullName evidence="3">EF-hand domain-containing protein</fullName>
    </recommendedName>
</protein>
<accession>A0A553ULS1</accession>
<dbReference type="EMBL" id="VKDB01000024">
    <property type="protein sequence ID" value="TSA81138.1"/>
    <property type="molecule type" value="Genomic_DNA"/>
</dbReference>
<dbReference type="CDD" id="cd14254">
    <property type="entry name" value="Dockerin_II"/>
    <property type="match status" value="1"/>
</dbReference>